<evidence type="ECO:0000313" key="2">
    <source>
        <dbReference type="Proteomes" id="UP000650994"/>
    </source>
</evidence>
<reference evidence="2" key="1">
    <citation type="journal article" date="2019" name="Int. J. Syst. Evol. Microbiol.">
        <title>The Global Catalogue of Microorganisms (GCM) 10K type strain sequencing project: providing services to taxonomists for standard genome sequencing and annotation.</title>
        <authorList>
            <consortium name="The Broad Institute Genomics Platform"/>
            <consortium name="The Broad Institute Genome Sequencing Center for Infectious Disease"/>
            <person name="Wu L."/>
            <person name="Ma J."/>
        </authorList>
    </citation>
    <scope>NUCLEOTIDE SEQUENCE [LARGE SCALE GENOMIC DNA]</scope>
    <source>
        <strain evidence="2">CGMCC 1.12707</strain>
    </source>
</reference>
<name>A0ABQ1TBB9_9FLAO</name>
<protein>
    <recommendedName>
        <fullName evidence="3">CBM-cenC domain-containing protein</fullName>
    </recommendedName>
</protein>
<evidence type="ECO:0008006" key="3">
    <source>
        <dbReference type="Google" id="ProtNLM"/>
    </source>
</evidence>
<dbReference type="Proteomes" id="UP000650994">
    <property type="component" value="Unassembled WGS sequence"/>
</dbReference>
<organism evidence="1 2">
    <name type="scientific">Chishuiella changwenlii</name>
    <dbReference type="NCBI Taxonomy" id="1434701"/>
    <lineage>
        <taxon>Bacteria</taxon>
        <taxon>Pseudomonadati</taxon>
        <taxon>Bacteroidota</taxon>
        <taxon>Flavobacteriia</taxon>
        <taxon>Flavobacteriales</taxon>
        <taxon>Weeksellaceae</taxon>
        <taxon>Chishuiella</taxon>
    </lineage>
</organism>
<dbReference type="InterPro" id="IPR008979">
    <property type="entry name" value="Galactose-bd-like_sf"/>
</dbReference>
<proteinExistence type="predicted"/>
<gene>
    <name evidence="1" type="ORF">GCM10010984_03610</name>
</gene>
<dbReference type="Gene3D" id="2.60.120.260">
    <property type="entry name" value="Galactose-binding domain-like"/>
    <property type="match status" value="1"/>
</dbReference>
<evidence type="ECO:0000313" key="1">
    <source>
        <dbReference type="EMBL" id="GGE89227.1"/>
    </source>
</evidence>
<accession>A0ABQ1TBB9</accession>
<sequence>MIELAYSQSTNKIIFSDDFGKSTKRIGSQYIPQSGKDRSLGTFDSHGSSFYQLADKYFQVAPNPQRTDRKRANQDVWNIDNGYYAVIAPKSIYNFNDPIPDMHIDWRGDFWRSIVNHTDSSDDGAVLVVNGGTILNQYYRRAILVESGKSYKISAWFYGSNNNNVGVNFEVQDIVTEEILGSSNKDLGILPHEYWTNSETNLKEQNKWEKMSWTFKVPQHDTSHTIAVALRNNIIANQGNDFYVDDITLEEVSSGGNTIDSPSNSDVDNVIKANDDYISPTKETASYDIIMNDSYNNETGNIVLSGSHKNSTISTTGTWPTGITLDTATGQITIKNDAVIPSDPLTYQLCNTLGVCSAAKIFLTSTSSCTQDPKTGTPTGYTLIGISTLSKTENFPLNIPNGILALQSTNKGFVISRTSSDKILTPIEGMLIYDTTKQCVKLYNGSSWNCIKKSCNN</sequence>
<dbReference type="EMBL" id="BMFL01000002">
    <property type="protein sequence ID" value="GGE89227.1"/>
    <property type="molecule type" value="Genomic_DNA"/>
</dbReference>
<keyword evidence="2" id="KW-1185">Reference proteome</keyword>
<dbReference type="SUPFAM" id="SSF49785">
    <property type="entry name" value="Galactose-binding domain-like"/>
    <property type="match status" value="1"/>
</dbReference>
<comment type="caution">
    <text evidence="1">The sequence shown here is derived from an EMBL/GenBank/DDBJ whole genome shotgun (WGS) entry which is preliminary data.</text>
</comment>